<dbReference type="PANTHER" id="PTHR40077">
    <property type="entry name" value="MEMBRANE PROTEIN-RELATED"/>
    <property type="match status" value="1"/>
</dbReference>
<keyword evidence="2" id="KW-1003">Cell membrane</keyword>
<sequence length="101" mass="11415">MEAAIERYRILSIVVGVMLLLLVFVAVPFRYIGGNPTPSAFISPTHGFLYMVYLVAAFDLHRRAKWPLKQFLIMVSAGLLPFLAFYVERRIVREARALAGS</sequence>
<protein>
    <submittedName>
        <fullName evidence="8">Integral membrane protein</fullName>
    </submittedName>
</protein>
<feature type="transmembrane region" description="Helical" evidence="6">
    <location>
        <begin position="70"/>
        <end position="87"/>
    </location>
</feature>
<keyword evidence="3 6" id="KW-0812">Transmembrane</keyword>
<dbReference type="Pfam" id="PF12823">
    <property type="entry name" value="DUF3817"/>
    <property type="match status" value="1"/>
</dbReference>
<feature type="transmembrane region" description="Helical" evidence="6">
    <location>
        <begin position="12"/>
        <end position="33"/>
    </location>
</feature>
<evidence type="ECO:0000256" key="4">
    <source>
        <dbReference type="ARBA" id="ARBA00022989"/>
    </source>
</evidence>
<feature type="transmembrane region" description="Helical" evidence="6">
    <location>
        <begin position="39"/>
        <end position="58"/>
    </location>
</feature>
<organism evidence="8 9">
    <name type="scientific">Thermomonospora cellulosilytica</name>
    <dbReference type="NCBI Taxonomy" id="1411118"/>
    <lineage>
        <taxon>Bacteria</taxon>
        <taxon>Bacillati</taxon>
        <taxon>Actinomycetota</taxon>
        <taxon>Actinomycetes</taxon>
        <taxon>Streptosporangiales</taxon>
        <taxon>Thermomonosporaceae</taxon>
        <taxon>Thermomonospora</taxon>
    </lineage>
</organism>
<evidence type="ECO:0000256" key="2">
    <source>
        <dbReference type="ARBA" id="ARBA00022475"/>
    </source>
</evidence>
<comment type="subcellular location">
    <subcellularLocation>
        <location evidence="1">Cell membrane</location>
        <topology evidence="1">Multi-pass membrane protein</topology>
    </subcellularLocation>
</comment>
<dbReference type="InterPro" id="IPR023845">
    <property type="entry name" value="DUF3817_TM"/>
</dbReference>
<evidence type="ECO:0000256" key="1">
    <source>
        <dbReference type="ARBA" id="ARBA00004651"/>
    </source>
</evidence>
<evidence type="ECO:0000259" key="7">
    <source>
        <dbReference type="Pfam" id="PF12823"/>
    </source>
</evidence>
<keyword evidence="5 6" id="KW-0472">Membrane</keyword>
<dbReference type="PANTHER" id="PTHR40077:SF2">
    <property type="entry name" value="MEMBRANE PROTEIN"/>
    <property type="match status" value="1"/>
</dbReference>
<dbReference type="GO" id="GO:0005886">
    <property type="term" value="C:plasma membrane"/>
    <property type="evidence" value="ECO:0007669"/>
    <property type="project" value="UniProtKB-SubCell"/>
</dbReference>
<evidence type="ECO:0000256" key="3">
    <source>
        <dbReference type="ARBA" id="ARBA00022692"/>
    </source>
</evidence>
<accession>A0A7W3MZE0</accession>
<keyword evidence="9" id="KW-1185">Reference proteome</keyword>
<reference evidence="8 9" key="1">
    <citation type="submission" date="2020-08" db="EMBL/GenBank/DDBJ databases">
        <title>Sequencing the genomes of 1000 actinobacteria strains.</title>
        <authorList>
            <person name="Klenk H.-P."/>
        </authorList>
    </citation>
    <scope>NUCLEOTIDE SEQUENCE [LARGE SCALE GENOMIC DNA]</scope>
    <source>
        <strain evidence="8 9">DSM 45823</strain>
    </source>
</reference>
<name>A0A7W3MZE0_9ACTN</name>
<keyword evidence="4 6" id="KW-1133">Transmembrane helix</keyword>
<feature type="domain" description="DUF3817" evidence="7">
    <location>
        <begin position="6"/>
        <end position="93"/>
    </location>
</feature>
<evidence type="ECO:0000256" key="6">
    <source>
        <dbReference type="SAM" id="Phobius"/>
    </source>
</evidence>
<gene>
    <name evidence="8" type="ORF">HNR21_003581</name>
</gene>
<dbReference type="RefSeq" id="WP_182706072.1">
    <property type="nucleotide sequence ID" value="NZ_JACJII010000001.1"/>
</dbReference>
<dbReference type="Proteomes" id="UP000539313">
    <property type="component" value="Unassembled WGS sequence"/>
</dbReference>
<dbReference type="EMBL" id="JACJII010000001">
    <property type="protein sequence ID" value="MBA9004699.1"/>
    <property type="molecule type" value="Genomic_DNA"/>
</dbReference>
<dbReference type="AlphaFoldDB" id="A0A7W3MZE0"/>
<evidence type="ECO:0000313" key="9">
    <source>
        <dbReference type="Proteomes" id="UP000539313"/>
    </source>
</evidence>
<evidence type="ECO:0000313" key="8">
    <source>
        <dbReference type="EMBL" id="MBA9004699.1"/>
    </source>
</evidence>
<evidence type="ECO:0000256" key="5">
    <source>
        <dbReference type="ARBA" id="ARBA00023136"/>
    </source>
</evidence>
<comment type="caution">
    <text evidence="8">The sequence shown here is derived from an EMBL/GenBank/DDBJ whole genome shotgun (WGS) entry which is preliminary data.</text>
</comment>
<dbReference type="NCBIfam" id="TIGR03954">
    <property type="entry name" value="integ_memb_HG"/>
    <property type="match status" value="1"/>
</dbReference>
<proteinExistence type="predicted"/>